<dbReference type="SUPFAM" id="SSF52540">
    <property type="entry name" value="P-loop containing nucleoside triphosphate hydrolases"/>
    <property type="match status" value="1"/>
</dbReference>
<keyword evidence="3" id="KW-0067">ATP-binding</keyword>
<protein>
    <submittedName>
        <fullName evidence="5">Deoxynucleoside kinase</fullName>
    </submittedName>
</protein>
<dbReference type="RefSeq" id="WP_263530309.1">
    <property type="nucleotide sequence ID" value="NZ_JAOVZB010000003.1"/>
</dbReference>
<keyword evidence="2" id="KW-0547">Nucleotide-binding</keyword>
<organism evidence="5 6">
    <name type="scientific">Marinomonas sargassi</name>
    <dbReference type="NCBI Taxonomy" id="2984494"/>
    <lineage>
        <taxon>Bacteria</taxon>
        <taxon>Pseudomonadati</taxon>
        <taxon>Pseudomonadota</taxon>
        <taxon>Gammaproteobacteria</taxon>
        <taxon>Oceanospirillales</taxon>
        <taxon>Oceanospirillaceae</taxon>
        <taxon>Marinomonas</taxon>
    </lineage>
</organism>
<dbReference type="Pfam" id="PF02223">
    <property type="entry name" value="Thymidylate_kin"/>
    <property type="match status" value="1"/>
</dbReference>
<evidence type="ECO:0000256" key="1">
    <source>
        <dbReference type="ARBA" id="ARBA00009776"/>
    </source>
</evidence>
<evidence type="ECO:0000256" key="3">
    <source>
        <dbReference type="ARBA" id="ARBA00022840"/>
    </source>
</evidence>
<evidence type="ECO:0000259" key="4">
    <source>
        <dbReference type="Pfam" id="PF02223"/>
    </source>
</evidence>
<comment type="similarity">
    <text evidence="1">Belongs to the thymidylate kinase family.</text>
</comment>
<sequence>MNNGIFIVIEGLDGTGKSTTAKALATALEGVALNTPLDKFKEVRPKLEGIYGKESYGRQLFYASTAIASSNEVREKLESIPAVVLDRYWLSTQVYHSWRTQGAHFQLLEVEGMLLKPDLTVYLELSLEERIKRLGGRSDNTDEDRQTMGLENNQKLNELYHAYNDSPCVGKWLTVDASLSTVEIVDKVIQYLNK</sequence>
<evidence type="ECO:0000313" key="5">
    <source>
        <dbReference type="EMBL" id="MCV2402930.1"/>
    </source>
</evidence>
<keyword evidence="5" id="KW-0808">Transferase</keyword>
<reference evidence="5 6" key="1">
    <citation type="submission" date="2022-10" db="EMBL/GenBank/DDBJ databases">
        <title>Marinomonas transparenta sp. nov. and Marinomonas sargassi sp. nov., isolated from marine alga (Sargassum natans (L.) Gaillon).</title>
        <authorList>
            <person name="Wang Y."/>
        </authorList>
    </citation>
    <scope>NUCLEOTIDE SEQUENCE [LARGE SCALE GENOMIC DNA]</scope>
    <source>
        <strain evidence="5 6">C2222</strain>
    </source>
</reference>
<dbReference type="Gene3D" id="3.40.50.300">
    <property type="entry name" value="P-loop containing nucleotide triphosphate hydrolases"/>
    <property type="match status" value="1"/>
</dbReference>
<dbReference type="PANTHER" id="PTHR10344">
    <property type="entry name" value="THYMIDYLATE KINASE"/>
    <property type="match status" value="1"/>
</dbReference>
<evidence type="ECO:0000313" key="6">
    <source>
        <dbReference type="Proteomes" id="UP001209713"/>
    </source>
</evidence>
<evidence type="ECO:0000256" key="2">
    <source>
        <dbReference type="ARBA" id="ARBA00022741"/>
    </source>
</evidence>
<dbReference type="EMBL" id="JAOVZB010000003">
    <property type="protein sequence ID" value="MCV2402930.1"/>
    <property type="molecule type" value="Genomic_DNA"/>
</dbReference>
<dbReference type="CDD" id="cd01672">
    <property type="entry name" value="TMPK"/>
    <property type="match status" value="1"/>
</dbReference>
<dbReference type="InterPro" id="IPR039430">
    <property type="entry name" value="Thymidylate_kin-like_dom"/>
</dbReference>
<accession>A0ABT2YSR7</accession>
<dbReference type="Proteomes" id="UP001209713">
    <property type="component" value="Unassembled WGS sequence"/>
</dbReference>
<proteinExistence type="inferred from homology"/>
<dbReference type="PANTHER" id="PTHR10344:SF4">
    <property type="entry name" value="UMP-CMP KINASE 2, MITOCHONDRIAL"/>
    <property type="match status" value="1"/>
</dbReference>
<dbReference type="GO" id="GO:0016301">
    <property type="term" value="F:kinase activity"/>
    <property type="evidence" value="ECO:0007669"/>
    <property type="project" value="UniProtKB-KW"/>
</dbReference>
<feature type="domain" description="Thymidylate kinase-like" evidence="4">
    <location>
        <begin position="9"/>
        <end position="187"/>
    </location>
</feature>
<gene>
    <name evidence="5" type="ORF">OFY17_08560</name>
</gene>
<keyword evidence="6" id="KW-1185">Reference proteome</keyword>
<name>A0ABT2YSR7_9GAMM</name>
<keyword evidence="5" id="KW-0418">Kinase</keyword>
<comment type="caution">
    <text evidence="5">The sequence shown here is derived from an EMBL/GenBank/DDBJ whole genome shotgun (WGS) entry which is preliminary data.</text>
</comment>
<dbReference type="InterPro" id="IPR027417">
    <property type="entry name" value="P-loop_NTPase"/>
</dbReference>